<evidence type="ECO:0000313" key="2">
    <source>
        <dbReference type="EnsemblPlants" id="LPERR04G18550.1"/>
    </source>
</evidence>
<evidence type="ECO:0000313" key="3">
    <source>
        <dbReference type="Proteomes" id="UP000032180"/>
    </source>
</evidence>
<feature type="compositionally biased region" description="Basic and acidic residues" evidence="1">
    <location>
        <begin position="1"/>
        <end position="19"/>
    </location>
</feature>
<dbReference type="HOGENOM" id="CLU_2725834_0_0_1"/>
<accession>A0A0D9W8J0</accession>
<organism evidence="2 3">
    <name type="scientific">Leersia perrieri</name>
    <dbReference type="NCBI Taxonomy" id="77586"/>
    <lineage>
        <taxon>Eukaryota</taxon>
        <taxon>Viridiplantae</taxon>
        <taxon>Streptophyta</taxon>
        <taxon>Embryophyta</taxon>
        <taxon>Tracheophyta</taxon>
        <taxon>Spermatophyta</taxon>
        <taxon>Magnoliopsida</taxon>
        <taxon>Liliopsida</taxon>
        <taxon>Poales</taxon>
        <taxon>Poaceae</taxon>
        <taxon>BOP clade</taxon>
        <taxon>Oryzoideae</taxon>
        <taxon>Oryzeae</taxon>
        <taxon>Oryzinae</taxon>
        <taxon>Leersia</taxon>
    </lineage>
</organism>
<reference evidence="2" key="3">
    <citation type="submission" date="2015-04" db="UniProtKB">
        <authorList>
            <consortium name="EnsemblPlants"/>
        </authorList>
    </citation>
    <scope>IDENTIFICATION</scope>
</reference>
<dbReference type="STRING" id="77586.A0A0D9W8J0"/>
<name>A0A0D9W8J0_9ORYZ</name>
<reference evidence="2 3" key="1">
    <citation type="submission" date="2012-08" db="EMBL/GenBank/DDBJ databases">
        <title>Oryza genome evolution.</title>
        <authorList>
            <person name="Wing R.A."/>
        </authorList>
    </citation>
    <scope>NUCLEOTIDE SEQUENCE</scope>
</reference>
<sequence length="72" mass="8432">MEYFDRYPPHGRKPAKEENGVPWRRIRAPPLSTPTHDLHTSSCLADLRPGEHLEIQWRKNKDFPYDLQGHAA</sequence>
<evidence type="ECO:0000256" key="1">
    <source>
        <dbReference type="SAM" id="MobiDB-lite"/>
    </source>
</evidence>
<dbReference type="AlphaFoldDB" id="A0A0D9W8J0"/>
<feature type="region of interest" description="Disordered" evidence="1">
    <location>
        <begin position="1"/>
        <end position="42"/>
    </location>
</feature>
<reference evidence="3" key="2">
    <citation type="submission" date="2013-12" db="EMBL/GenBank/DDBJ databases">
        <authorList>
            <person name="Yu Y."/>
            <person name="Lee S."/>
            <person name="de Baynast K."/>
            <person name="Wissotski M."/>
            <person name="Liu L."/>
            <person name="Talag J."/>
            <person name="Goicoechea J."/>
            <person name="Angelova A."/>
            <person name="Jetty R."/>
            <person name="Kudrna D."/>
            <person name="Golser W."/>
            <person name="Rivera L."/>
            <person name="Zhang J."/>
            <person name="Wing R."/>
        </authorList>
    </citation>
    <scope>NUCLEOTIDE SEQUENCE</scope>
</reference>
<dbReference type="PANTHER" id="PTHR31482:SF4">
    <property type="entry name" value="OS01G0806200 PROTEIN"/>
    <property type="match status" value="1"/>
</dbReference>
<proteinExistence type="predicted"/>
<dbReference type="PANTHER" id="PTHR31482">
    <property type="entry name" value="ESTS AU081301(E20138)"/>
    <property type="match status" value="1"/>
</dbReference>
<dbReference type="Proteomes" id="UP000032180">
    <property type="component" value="Chromosome 4"/>
</dbReference>
<protein>
    <submittedName>
        <fullName evidence="2">Uncharacterized protein</fullName>
    </submittedName>
</protein>
<keyword evidence="3" id="KW-1185">Reference proteome</keyword>
<dbReference type="Gramene" id="LPERR04G18550.1">
    <property type="protein sequence ID" value="LPERR04G18550.1"/>
    <property type="gene ID" value="LPERR04G18550"/>
</dbReference>
<dbReference type="EnsemblPlants" id="LPERR04G18550.1">
    <property type="protein sequence ID" value="LPERR04G18550.1"/>
    <property type="gene ID" value="LPERR04G18550"/>
</dbReference>